<dbReference type="STRING" id="1429867.A0A0G4PWW0"/>
<dbReference type="GO" id="GO:0030003">
    <property type="term" value="P:intracellular monoatomic cation homeostasis"/>
    <property type="evidence" value="ECO:0007669"/>
    <property type="project" value="TreeGrafter"/>
</dbReference>
<dbReference type="AlphaFoldDB" id="A0A0G4PWW0"/>
<dbReference type="PANTHER" id="PTHR24343:SF558">
    <property type="entry name" value="PROTEIN KINASE DOMAIN-CONTAINING PROTEIN"/>
    <property type="match status" value="1"/>
</dbReference>
<evidence type="ECO:0000259" key="9">
    <source>
        <dbReference type="PROSITE" id="PS50011"/>
    </source>
</evidence>
<dbReference type="Proteomes" id="UP000053732">
    <property type="component" value="Unassembled WGS sequence"/>
</dbReference>
<sequence>MPISSEKEETLLLNALEAYIFGQFKSIQSAAAHYGVSKWKLRNRKDGRTNGKGRTATRKVLNQLQERSLIRWIELLNSVYTPPTPLDIEGAANRILRYCGSDREVSKMMVTNSLHAYHHTLPSYEIFGEFLRKNKIQANELYNWDETGFQLGIGSKEKLEKAEADCFFKQLMRGANYLHEMGIALKISDFGDAECFRLAWETDIHMSRTRRGSRPYVSREQYLDQEFDPSSVDIWAAAMTYLVMRTGRIPWKIATDQDESFRDYVAPNFHRAWLVALSTRPKVRGARLRGTRRRPELFRQDV</sequence>
<keyword evidence="2" id="KW-0723">Serine/threonine-protein kinase</keyword>
<evidence type="ECO:0000313" key="10">
    <source>
        <dbReference type="EMBL" id="CRL30685.1"/>
    </source>
</evidence>
<dbReference type="GO" id="GO:0004674">
    <property type="term" value="F:protein serine/threonine kinase activity"/>
    <property type="evidence" value="ECO:0007669"/>
    <property type="project" value="UniProtKB-KW"/>
</dbReference>
<dbReference type="PROSITE" id="PS50011">
    <property type="entry name" value="PROTEIN_KINASE_DOM"/>
    <property type="match status" value="1"/>
</dbReference>
<evidence type="ECO:0000256" key="2">
    <source>
        <dbReference type="ARBA" id="ARBA00022527"/>
    </source>
</evidence>
<evidence type="ECO:0000256" key="8">
    <source>
        <dbReference type="ARBA" id="ARBA00048679"/>
    </source>
</evidence>
<reference evidence="10 11" key="1">
    <citation type="journal article" date="2014" name="Nat. Commun.">
        <title>Multiple recent horizontal transfers of a large genomic region in cheese making fungi.</title>
        <authorList>
            <person name="Cheeseman K."/>
            <person name="Ropars J."/>
            <person name="Renault P."/>
            <person name="Dupont J."/>
            <person name="Gouzy J."/>
            <person name="Branca A."/>
            <person name="Abraham A.L."/>
            <person name="Ceppi M."/>
            <person name="Conseiller E."/>
            <person name="Debuchy R."/>
            <person name="Malagnac F."/>
            <person name="Goarin A."/>
            <person name="Silar P."/>
            <person name="Lacoste S."/>
            <person name="Sallet E."/>
            <person name="Bensimon A."/>
            <person name="Giraud T."/>
            <person name="Brygoo Y."/>
        </authorList>
    </citation>
    <scope>NUCLEOTIDE SEQUENCE [LARGE SCALE GENOMIC DNA]</scope>
    <source>
        <strain evidence="11">FM 013</strain>
    </source>
</reference>
<accession>A0A0G4PWW0</accession>
<comment type="catalytic activity">
    <reaction evidence="8">
        <text>L-seryl-[protein] + ATP = O-phospho-L-seryl-[protein] + ADP + H(+)</text>
        <dbReference type="Rhea" id="RHEA:17989"/>
        <dbReference type="Rhea" id="RHEA-COMP:9863"/>
        <dbReference type="Rhea" id="RHEA-COMP:11604"/>
        <dbReference type="ChEBI" id="CHEBI:15378"/>
        <dbReference type="ChEBI" id="CHEBI:29999"/>
        <dbReference type="ChEBI" id="CHEBI:30616"/>
        <dbReference type="ChEBI" id="CHEBI:83421"/>
        <dbReference type="ChEBI" id="CHEBI:456216"/>
        <dbReference type="EC" id="2.7.11.1"/>
    </reaction>
</comment>
<dbReference type="EMBL" id="HG793190">
    <property type="protein sequence ID" value="CRL30685.1"/>
    <property type="molecule type" value="Genomic_DNA"/>
</dbReference>
<evidence type="ECO:0000313" key="11">
    <source>
        <dbReference type="Proteomes" id="UP000053732"/>
    </source>
</evidence>
<feature type="domain" description="Protein kinase" evidence="9">
    <location>
        <begin position="13"/>
        <end position="302"/>
    </location>
</feature>
<gene>
    <name evidence="10" type="ORF">PCAMFM013_S057g000007</name>
</gene>
<keyword evidence="4" id="KW-0547">Nucleotide-binding</keyword>
<keyword evidence="11" id="KW-1185">Reference proteome</keyword>
<dbReference type="GO" id="GO:0005829">
    <property type="term" value="C:cytosol"/>
    <property type="evidence" value="ECO:0007669"/>
    <property type="project" value="TreeGrafter"/>
</dbReference>
<evidence type="ECO:0000256" key="3">
    <source>
        <dbReference type="ARBA" id="ARBA00022679"/>
    </source>
</evidence>
<evidence type="ECO:0000256" key="1">
    <source>
        <dbReference type="ARBA" id="ARBA00012513"/>
    </source>
</evidence>
<keyword evidence="6" id="KW-0067">ATP-binding</keyword>
<keyword evidence="5" id="KW-0418">Kinase</keyword>
<keyword evidence="3" id="KW-0808">Transferase</keyword>
<dbReference type="SMART" id="SM00220">
    <property type="entry name" value="S_TKc"/>
    <property type="match status" value="1"/>
</dbReference>
<dbReference type="InterPro" id="IPR000719">
    <property type="entry name" value="Prot_kinase_dom"/>
</dbReference>
<dbReference type="Gene3D" id="1.10.510.10">
    <property type="entry name" value="Transferase(Phosphotransferase) domain 1"/>
    <property type="match status" value="1"/>
</dbReference>
<evidence type="ECO:0000256" key="4">
    <source>
        <dbReference type="ARBA" id="ARBA00022741"/>
    </source>
</evidence>
<dbReference type="PANTHER" id="PTHR24343">
    <property type="entry name" value="SERINE/THREONINE KINASE"/>
    <property type="match status" value="1"/>
</dbReference>
<dbReference type="SUPFAM" id="SSF56112">
    <property type="entry name" value="Protein kinase-like (PK-like)"/>
    <property type="match status" value="1"/>
</dbReference>
<evidence type="ECO:0000256" key="5">
    <source>
        <dbReference type="ARBA" id="ARBA00022777"/>
    </source>
</evidence>
<evidence type="ECO:0000256" key="6">
    <source>
        <dbReference type="ARBA" id="ARBA00022840"/>
    </source>
</evidence>
<evidence type="ECO:0000256" key="7">
    <source>
        <dbReference type="ARBA" id="ARBA00047899"/>
    </source>
</evidence>
<dbReference type="GO" id="GO:0005524">
    <property type="term" value="F:ATP binding"/>
    <property type="evidence" value="ECO:0007669"/>
    <property type="project" value="UniProtKB-KW"/>
</dbReference>
<name>A0A0G4PWW0_PENC3</name>
<dbReference type="InterPro" id="IPR011009">
    <property type="entry name" value="Kinase-like_dom_sf"/>
</dbReference>
<dbReference type="EC" id="2.7.11.1" evidence="1"/>
<proteinExistence type="predicted"/>
<protein>
    <recommendedName>
        <fullName evidence="1">non-specific serine/threonine protein kinase</fullName>
        <ecNumber evidence="1">2.7.11.1</ecNumber>
    </recommendedName>
</protein>
<organism evidence="10 11">
    <name type="scientific">Penicillium camemberti (strain FM 013)</name>
    <dbReference type="NCBI Taxonomy" id="1429867"/>
    <lineage>
        <taxon>Eukaryota</taxon>
        <taxon>Fungi</taxon>
        <taxon>Dikarya</taxon>
        <taxon>Ascomycota</taxon>
        <taxon>Pezizomycotina</taxon>
        <taxon>Eurotiomycetes</taxon>
        <taxon>Eurotiomycetidae</taxon>
        <taxon>Eurotiales</taxon>
        <taxon>Aspergillaceae</taxon>
        <taxon>Penicillium</taxon>
    </lineage>
</organism>
<comment type="catalytic activity">
    <reaction evidence="7">
        <text>L-threonyl-[protein] + ATP = O-phospho-L-threonyl-[protein] + ADP + H(+)</text>
        <dbReference type="Rhea" id="RHEA:46608"/>
        <dbReference type="Rhea" id="RHEA-COMP:11060"/>
        <dbReference type="Rhea" id="RHEA-COMP:11605"/>
        <dbReference type="ChEBI" id="CHEBI:15378"/>
        <dbReference type="ChEBI" id="CHEBI:30013"/>
        <dbReference type="ChEBI" id="CHEBI:30616"/>
        <dbReference type="ChEBI" id="CHEBI:61977"/>
        <dbReference type="ChEBI" id="CHEBI:456216"/>
        <dbReference type="EC" id="2.7.11.1"/>
    </reaction>
</comment>